<reference evidence="2 3" key="1">
    <citation type="submission" date="2020-08" db="EMBL/GenBank/DDBJ databases">
        <title>Winkia gen. nov., sp. nov., isolated from faeces of the Anser albifrons in China.</title>
        <authorList>
            <person name="Liu Q."/>
        </authorList>
    </citation>
    <scope>NUCLEOTIDE SEQUENCE [LARGE SCALE GENOMIC DNA]</scope>
    <source>
        <strain evidence="2 3">C62</strain>
    </source>
</reference>
<evidence type="ECO:0000313" key="3">
    <source>
        <dbReference type="Proteomes" id="UP000627538"/>
    </source>
</evidence>
<gene>
    <name evidence="2" type="ORF">H8R10_02990</name>
</gene>
<keyword evidence="3" id="KW-1185">Reference proteome</keyword>
<dbReference type="AlphaFoldDB" id="A0A8I0KNE4"/>
<protein>
    <submittedName>
        <fullName evidence="2">Uncharacterized protein</fullName>
    </submittedName>
</protein>
<sequence length="270" mass="30543">MACRISEEVEMAKHANTAKGRTKWDRLQLVWGRVQEAWRFVPLELKIMAGLIVLLVILSFWERSGLGALEKSAFELIVIAAFAVLWCIFIVLICKEVLELVRGWKEKPERFRNECGYFVQEVSDALRRMGSHHGEGRDRVLSGAGEGLGPVSSSEKAWLIKRYIEIWRPAEAAPFPSRVLRVLSVAVPTVQLVVSIFEKIDPRQVVSEWREESALMGSPLPVAGTGAIVLVLWILSIMYRRKHFVVTTAMRLWCERELGGIDRDGMQDGA</sequence>
<keyword evidence="1" id="KW-0812">Transmembrane</keyword>
<feature type="transmembrane region" description="Helical" evidence="1">
    <location>
        <begin position="217"/>
        <end position="235"/>
    </location>
</feature>
<dbReference type="RefSeq" id="WP_191071263.1">
    <property type="nucleotide sequence ID" value="NZ_CP060506.1"/>
</dbReference>
<keyword evidence="1" id="KW-0472">Membrane</keyword>
<evidence type="ECO:0000313" key="2">
    <source>
        <dbReference type="EMBL" id="MBD3689196.1"/>
    </source>
</evidence>
<accession>A0A8I0KNE4</accession>
<feature type="transmembrane region" description="Helical" evidence="1">
    <location>
        <begin position="73"/>
        <end position="94"/>
    </location>
</feature>
<name>A0A8I0KNE4_9ACTO</name>
<comment type="caution">
    <text evidence="2">The sequence shown here is derived from an EMBL/GenBank/DDBJ whole genome shotgun (WGS) entry which is preliminary data.</text>
</comment>
<feature type="transmembrane region" description="Helical" evidence="1">
    <location>
        <begin position="43"/>
        <end position="61"/>
    </location>
</feature>
<proteinExistence type="predicted"/>
<keyword evidence="1" id="KW-1133">Transmembrane helix</keyword>
<dbReference type="EMBL" id="JACRUO010000001">
    <property type="protein sequence ID" value="MBD3689196.1"/>
    <property type="molecule type" value="Genomic_DNA"/>
</dbReference>
<organism evidence="2 3">
    <name type="scientific">Nanchangia anserum</name>
    <dbReference type="NCBI Taxonomy" id="2692125"/>
    <lineage>
        <taxon>Bacteria</taxon>
        <taxon>Bacillati</taxon>
        <taxon>Actinomycetota</taxon>
        <taxon>Actinomycetes</taxon>
        <taxon>Actinomycetales</taxon>
        <taxon>Actinomycetaceae</taxon>
        <taxon>Nanchangia</taxon>
    </lineage>
</organism>
<dbReference type="Proteomes" id="UP000627538">
    <property type="component" value="Unassembled WGS sequence"/>
</dbReference>
<evidence type="ECO:0000256" key="1">
    <source>
        <dbReference type="SAM" id="Phobius"/>
    </source>
</evidence>